<dbReference type="AlphaFoldDB" id="A0A2S3HE29"/>
<name>A0A2S3HE29_9POAL</name>
<dbReference type="EMBL" id="CM008048">
    <property type="protein sequence ID" value="PAN21073.2"/>
    <property type="molecule type" value="Genomic_DNA"/>
</dbReference>
<protein>
    <submittedName>
        <fullName evidence="2">Uncharacterized protein</fullName>
    </submittedName>
</protein>
<evidence type="ECO:0000313" key="2">
    <source>
        <dbReference type="EMBL" id="PAN21073.2"/>
    </source>
</evidence>
<accession>A0A2S3HE29</accession>
<evidence type="ECO:0000256" key="1">
    <source>
        <dbReference type="SAM" id="MobiDB-lite"/>
    </source>
</evidence>
<organism evidence="2">
    <name type="scientific">Panicum hallii</name>
    <dbReference type="NCBI Taxonomy" id="206008"/>
    <lineage>
        <taxon>Eukaryota</taxon>
        <taxon>Viridiplantae</taxon>
        <taxon>Streptophyta</taxon>
        <taxon>Embryophyta</taxon>
        <taxon>Tracheophyta</taxon>
        <taxon>Spermatophyta</taxon>
        <taxon>Magnoliopsida</taxon>
        <taxon>Liliopsida</taxon>
        <taxon>Poales</taxon>
        <taxon>Poaceae</taxon>
        <taxon>PACMAD clade</taxon>
        <taxon>Panicoideae</taxon>
        <taxon>Panicodae</taxon>
        <taxon>Paniceae</taxon>
        <taxon>Panicinae</taxon>
        <taxon>Panicum</taxon>
        <taxon>Panicum sect. Panicum</taxon>
    </lineage>
</organism>
<feature type="region of interest" description="Disordered" evidence="1">
    <location>
        <begin position="1"/>
        <end position="23"/>
    </location>
</feature>
<proteinExistence type="predicted"/>
<sequence>MCAAGCSSAETGDLDILPPLPGPDALRRNERRILLGWRPSVITGREASCGYLTEGWRLQGMGLTACRTSCIAPADGQCNDEEEV</sequence>
<dbReference type="Proteomes" id="UP000243499">
    <property type="component" value="Chromosome 3"/>
</dbReference>
<gene>
    <name evidence="2" type="ORF">PAHAL_3G432000</name>
</gene>
<reference evidence="2" key="1">
    <citation type="submission" date="2018-04" db="EMBL/GenBank/DDBJ databases">
        <title>WGS assembly of Panicum hallii.</title>
        <authorList>
            <person name="Lovell J."/>
            <person name="Jenkins J."/>
            <person name="Lowry D."/>
            <person name="Mamidi S."/>
            <person name="Sreedasyam A."/>
            <person name="Weng X."/>
            <person name="Barry K."/>
            <person name="Bonette J."/>
            <person name="Campitelli B."/>
            <person name="Daum C."/>
            <person name="Gordon S."/>
            <person name="Gould B."/>
            <person name="Lipzen A."/>
            <person name="Macqueen A."/>
            <person name="Palacio-Mejia J."/>
            <person name="Plott C."/>
            <person name="Shakirov E."/>
            <person name="Shu S."/>
            <person name="Yoshinaga Y."/>
            <person name="Zane M."/>
            <person name="Rokhsar D."/>
            <person name="Grimwood J."/>
            <person name="Schmutz J."/>
            <person name="Juenger T."/>
        </authorList>
    </citation>
    <scope>NUCLEOTIDE SEQUENCE [LARGE SCALE GENOMIC DNA]</scope>
    <source>
        <strain evidence="2">FIL2</strain>
    </source>
</reference>
<dbReference type="Gramene" id="PAN21073">
    <property type="protein sequence ID" value="PAN21073"/>
    <property type="gene ID" value="PAHAL_3G432000"/>
</dbReference>